<dbReference type="Proteomes" id="UP000031876">
    <property type="component" value="Plasmid 2"/>
</dbReference>
<dbReference type="EMBL" id="VKQN01000001">
    <property type="protein sequence ID" value="MDR4174715.1"/>
    <property type="molecule type" value="Genomic_DNA"/>
</dbReference>
<evidence type="ECO:0000313" key="4">
    <source>
        <dbReference type="EMBL" id="QKH22597.1"/>
    </source>
</evidence>
<name>A0A0B5NBS2_BACTU</name>
<dbReference type="EMBL" id="CP009334">
    <property type="protein sequence ID" value="AJG73855.1"/>
    <property type="molecule type" value="Genomic_DNA"/>
</dbReference>
<keyword evidence="1" id="KW-0472">Membrane</keyword>
<accession>A0A0B5NBS2</accession>
<feature type="transmembrane region" description="Helical" evidence="1">
    <location>
        <begin position="29"/>
        <end position="54"/>
    </location>
</feature>
<gene>
    <name evidence="2" type="ORF">BF38_5979</name>
    <name evidence="3" type="ORF">FO599_01035</name>
    <name evidence="4" type="ORF">FOC89_00995</name>
</gene>
<dbReference type="EMBL" id="CP053979">
    <property type="protein sequence ID" value="QKH22597.1"/>
    <property type="molecule type" value="Genomic_DNA"/>
</dbReference>
<dbReference type="AlphaFoldDB" id="A0A0B5NBS2"/>
<keyword evidence="1" id="KW-0812">Transmembrane</keyword>
<proteinExistence type="predicted"/>
<dbReference type="RefSeq" id="WP_000923917.1">
    <property type="nucleotide sequence ID" value="NZ_CP009334.1"/>
</dbReference>
<keyword evidence="4" id="KW-0614">Plasmid</keyword>
<dbReference type="Proteomes" id="UP000501107">
    <property type="component" value="Plasmid unnamed3"/>
</dbReference>
<geneLocation type="plasmid" evidence="4 6">
    <name>unnamed3</name>
</geneLocation>
<evidence type="ECO:0000256" key="1">
    <source>
        <dbReference type="SAM" id="Phobius"/>
    </source>
</evidence>
<reference evidence="4 6" key="3">
    <citation type="submission" date="2020-05" db="EMBL/GenBank/DDBJ databases">
        <title>FDA dAtabase for Regulatory Grade micrObial Sequences (FDA-ARGOS): Supporting development and validation of Infectious Disease Dx tests.</title>
        <authorList>
            <person name="Nelson B."/>
            <person name="Plummer A."/>
            <person name="Tallon L."/>
            <person name="Sadzewicz L."/>
            <person name="Zhao X."/>
            <person name="Vavikolanu K."/>
            <person name="Mehta A."/>
            <person name="Aluvathingal J."/>
            <person name="Nadendla S."/>
            <person name="Myers T."/>
            <person name="Yan Y."/>
            <person name="Sichtig H."/>
        </authorList>
    </citation>
    <scope>NUCLEOTIDE SEQUENCE [LARGE SCALE GENOMIC DNA]</scope>
    <source>
        <strain evidence="4 6">FDAARGOS_795</strain>
        <plasmid evidence="4 6">unnamed3</plasmid>
    </source>
</reference>
<protein>
    <submittedName>
        <fullName evidence="4">Uncharacterized protein</fullName>
    </submittedName>
</protein>
<organism evidence="4 6">
    <name type="scientific">Bacillus thuringiensis</name>
    <dbReference type="NCBI Taxonomy" id="1428"/>
    <lineage>
        <taxon>Bacteria</taxon>
        <taxon>Bacillati</taxon>
        <taxon>Bacillota</taxon>
        <taxon>Bacilli</taxon>
        <taxon>Bacillales</taxon>
        <taxon>Bacillaceae</taxon>
        <taxon>Bacillus</taxon>
        <taxon>Bacillus cereus group</taxon>
    </lineage>
</organism>
<geneLocation type="plasmid" evidence="2 5">
    <name>2</name>
</geneLocation>
<keyword evidence="1" id="KW-1133">Transmembrane helix</keyword>
<evidence type="ECO:0000313" key="3">
    <source>
        <dbReference type="EMBL" id="MDR4174715.1"/>
    </source>
</evidence>
<evidence type="ECO:0000313" key="5">
    <source>
        <dbReference type="Proteomes" id="UP000031876"/>
    </source>
</evidence>
<sequence>MLLFKIYLGVGAVVSYFLSKPKAKQLSKFMLIFSYLFTVVFWLPILILGLVVALRNSKKSDKLIDEIDINDLCDSLDKSLYFEKLLVEDGEIYRQKSETCIVCNNDNTNELIEQSESKSYCYEDVEEGKEDEETYYTTIEYSVCTVCTLKGQTGLEYIKDYVDRHKPKQQEEIE</sequence>
<evidence type="ECO:0000313" key="6">
    <source>
        <dbReference type="Proteomes" id="UP000501107"/>
    </source>
</evidence>
<dbReference type="KEGG" id="btw:BF38_5979"/>
<reference evidence="3" key="2">
    <citation type="submission" date="2019-07" db="EMBL/GenBank/DDBJ databases">
        <title>Phylogenomic Reclassification of ATCC Bacillus Strains and Various Taxa within the Genus Bacillus.</title>
        <authorList>
            <person name="Riojas M.A."/>
            <person name="Frank A.M."/>
            <person name="Fenn S.L."/>
            <person name="King S.P."/>
            <person name="Brower S.M."/>
            <person name="Hazbon M.H."/>
        </authorList>
    </citation>
    <scope>NUCLEOTIDE SEQUENCE</scope>
    <source>
        <strain evidence="3">ATCC 35646</strain>
    </source>
</reference>
<dbReference type="Proteomes" id="UP001181533">
    <property type="component" value="Unassembled WGS sequence"/>
</dbReference>
<evidence type="ECO:0000313" key="2">
    <source>
        <dbReference type="EMBL" id="AJG73855.1"/>
    </source>
</evidence>
<reference evidence="2 5" key="1">
    <citation type="journal article" date="2015" name="Genome Announc.">
        <title>Complete genome sequences for 35 biothreat assay-relevant bacillus species.</title>
        <authorList>
            <person name="Johnson S.L."/>
            <person name="Daligault H.E."/>
            <person name="Davenport K.W."/>
            <person name="Jaissle J."/>
            <person name="Frey K.G."/>
            <person name="Ladner J.T."/>
            <person name="Broomall S.M."/>
            <person name="Bishop-Lilly K.A."/>
            <person name="Bruce D.C."/>
            <person name="Gibbons H.S."/>
            <person name="Coyne S.R."/>
            <person name="Lo C.C."/>
            <person name="Meincke L."/>
            <person name="Munk A.C."/>
            <person name="Koroleva G.I."/>
            <person name="Rosenzweig C.N."/>
            <person name="Palacios G.F."/>
            <person name="Redden C.L."/>
            <person name="Minogue T.D."/>
            <person name="Chain P.S."/>
        </authorList>
    </citation>
    <scope>NUCLEOTIDE SEQUENCE [LARGE SCALE GENOMIC DNA]</scope>
    <source>
        <strain evidence="2 5">HD1011</strain>
        <plasmid evidence="2 5">2</plasmid>
    </source>
</reference>